<dbReference type="RefSeq" id="WP_200066983.1">
    <property type="nucleotide sequence ID" value="NZ_JAEHFW010000003.1"/>
</dbReference>
<reference evidence="2" key="1">
    <citation type="submission" date="2020-12" db="EMBL/GenBank/DDBJ databases">
        <title>Bacterial novel species Mucilaginibacter sp. SD-g isolated from soil.</title>
        <authorList>
            <person name="Jung H.-Y."/>
        </authorList>
    </citation>
    <scope>NUCLEOTIDE SEQUENCE</scope>
    <source>
        <strain evidence="2">SD-g</strain>
    </source>
</reference>
<dbReference type="Proteomes" id="UP000613193">
    <property type="component" value="Unassembled WGS sequence"/>
</dbReference>
<dbReference type="EMBL" id="JAEHFW010000003">
    <property type="protein sequence ID" value="MBK0380431.1"/>
    <property type="molecule type" value="Genomic_DNA"/>
</dbReference>
<accession>A0A934PVR4</accession>
<organism evidence="2 3">
    <name type="scientific">Mucilaginibacter segetis</name>
    <dbReference type="NCBI Taxonomy" id="2793071"/>
    <lineage>
        <taxon>Bacteria</taxon>
        <taxon>Pseudomonadati</taxon>
        <taxon>Bacteroidota</taxon>
        <taxon>Sphingobacteriia</taxon>
        <taxon>Sphingobacteriales</taxon>
        <taxon>Sphingobacteriaceae</taxon>
        <taxon>Mucilaginibacter</taxon>
    </lineage>
</organism>
<evidence type="ECO:0000256" key="1">
    <source>
        <dbReference type="SAM" id="SignalP"/>
    </source>
</evidence>
<name>A0A934PVR4_9SPHI</name>
<evidence type="ECO:0000313" key="3">
    <source>
        <dbReference type="Proteomes" id="UP000613193"/>
    </source>
</evidence>
<gene>
    <name evidence="2" type="ORF">I5M19_13990</name>
</gene>
<evidence type="ECO:0008006" key="4">
    <source>
        <dbReference type="Google" id="ProtNLM"/>
    </source>
</evidence>
<sequence>MKQIKKLLLIGIFLFCILPSIAQDKQPNTLKNHDIGQSWSASLKKFKKKAAAANIIFTFPKGFKEIKAPDNEDFSFDYAMELPGKDFEIWFLVKSQKENWASYQRTLNDKNTRLANPDSLYLGLGTANAIAFTGGRDYFTRSIPQRVAARYNADAGKSYLLTLLDMPITKHYKYALLITLQKDHMGTILAVCFSNEKGPEFFNNMNKASNCIKFEP</sequence>
<proteinExistence type="predicted"/>
<feature type="chain" id="PRO_5036859699" description="DUF4251 domain-containing protein" evidence="1">
    <location>
        <begin position="23"/>
        <end position="216"/>
    </location>
</feature>
<protein>
    <recommendedName>
        <fullName evidence="4">DUF4251 domain-containing protein</fullName>
    </recommendedName>
</protein>
<feature type="signal peptide" evidence="1">
    <location>
        <begin position="1"/>
        <end position="22"/>
    </location>
</feature>
<dbReference type="AlphaFoldDB" id="A0A934PVR4"/>
<comment type="caution">
    <text evidence="2">The sequence shown here is derived from an EMBL/GenBank/DDBJ whole genome shotgun (WGS) entry which is preliminary data.</text>
</comment>
<evidence type="ECO:0000313" key="2">
    <source>
        <dbReference type="EMBL" id="MBK0380431.1"/>
    </source>
</evidence>
<keyword evidence="3" id="KW-1185">Reference proteome</keyword>
<keyword evidence="1" id="KW-0732">Signal</keyword>